<dbReference type="PANTHER" id="PTHR45847">
    <property type="entry name" value="FATTY ACID AMIDE HYDROLASE"/>
    <property type="match status" value="1"/>
</dbReference>
<evidence type="ECO:0000256" key="1">
    <source>
        <dbReference type="ARBA" id="ARBA00009199"/>
    </source>
</evidence>
<dbReference type="InterPro" id="IPR052096">
    <property type="entry name" value="Endocannabinoid_amidase"/>
</dbReference>
<dbReference type="Gene3D" id="3.90.1300.10">
    <property type="entry name" value="Amidase signature (AS) domain"/>
    <property type="match status" value="1"/>
</dbReference>
<sequence length="670" mass="75077">MGNHFWSTWTSSQRIFSIIWPAIVLYLIMKLLIEKMWGSNRGAVERFQKGREALFNEFKERSDPENLVGNRRIVNGNQNAEEIEKTFCEILQLDLITLKSRLQTDDYNAYTVLCAFIWRAIKIDEEINCITELIREAFDIAERLDDEYEASGEKGDLFGLPFSVKSNFFIKNYDVTCGLAKLLEQPKTTTCPMVEFLSDQGAIPFCFTNVPQGLLSYVSSNPIYGTTKNPWDFSRTPGGSSGGEAALLAAGGSAFGIGSDLAGSLRIPAAFCGLVTLKPTQDRLCVTDTHGGLPGRGRLGLSFGFYTKTVNEQEFLLRTIVGNPSYLELCPMSSPAKLGKPSITPEEKLVIGWFTDDGFNPVVPSNRRAVEETIQNLKEQGHKIVEFKLSDVSEEFPSFVVANMLFRNVMPDNGAYMSEMYGGEQYDEYMKLFIRLVRVKQNVVVSWLIRYGAMPLAKLLLSKRLACIGSAYNSDLAACRQNQENTDTFKLHWIRYWKSKGLDALICPSFITPAQPFEYPAQLSNGAFLTGLFNMLDFPAGVVPVAPVKKRDVDLLNDPVDGFPLEGDILLKKQRESAQQSAGLPNAVQVVTLPNCEEMCIRVMKLVEETSSGVQRLQWKHDKNDSDPVDVNNTPSGVVESMEHFKRLDLHRVKLNEISTFQSLAIKEIR</sequence>
<gene>
    <name evidence="4" type="ORF">L3Y34_001130</name>
</gene>
<proteinExistence type="inferred from homology"/>
<dbReference type="InterPro" id="IPR020556">
    <property type="entry name" value="Amidase_CS"/>
</dbReference>
<evidence type="ECO:0000313" key="5">
    <source>
        <dbReference type="Proteomes" id="UP000827892"/>
    </source>
</evidence>
<name>A0AAE9DBH6_CAEBR</name>
<reference evidence="4 5" key="1">
    <citation type="submission" date="2022-05" db="EMBL/GenBank/DDBJ databases">
        <title>Chromosome-level reference genomes for two strains of Caenorhabditis briggsae: an improved platform for comparative genomics.</title>
        <authorList>
            <person name="Stevens L."/>
            <person name="Andersen E.C."/>
        </authorList>
    </citation>
    <scope>NUCLEOTIDE SEQUENCE [LARGE SCALE GENOMIC DNA]</scope>
    <source>
        <strain evidence="4">QX1410_ONT</strain>
        <tissue evidence="4">Whole-organism</tissue>
    </source>
</reference>
<dbReference type="GO" id="GO:0016787">
    <property type="term" value="F:hydrolase activity"/>
    <property type="evidence" value="ECO:0007669"/>
    <property type="project" value="UniProtKB-KW"/>
</dbReference>
<dbReference type="InterPro" id="IPR036928">
    <property type="entry name" value="AS_sf"/>
</dbReference>
<evidence type="ECO:0000259" key="3">
    <source>
        <dbReference type="Pfam" id="PF01425"/>
    </source>
</evidence>
<dbReference type="InterPro" id="IPR023631">
    <property type="entry name" value="Amidase_dom"/>
</dbReference>
<evidence type="ECO:0000256" key="2">
    <source>
        <dbReference type="ARBA" id="ARBA00022801"/>
    </source>
</evidence>
<dbReference type="PROSITE" id="PS00571">
    <property type="entry name" value="AMIDASES"/>
    <property type="match status" value="1"/>
</dbReference>
<keyword evidence="2" id="KW-0378">Hydrolase</keyword>
<comment type="similarity">
    <text evidence="1">Belongs to the amidase family.</text>
</comment>
<dbReference type="AlphaFoldDB" id="A0AAE9DBH6"/>
<dbReference type="PANTHER" id="PTHR45847:SF1">
    <property type="entry name" value="MONOGLYCERIDE LIPASE FAAH-4"/>
    <property type="match status" value="1"/>
</dbReference>
<dbReference type="EMBL" id="CP090893">
    <property type="protein sequence ID" value="ULU00438.1"/>
    <property type="molecule type" value="Genomic_DNA"/>
</dbReference>
<accession>A0AAE9DBH6</accession>
<evidence type="ECO:0000313" key="4">
    <source>
        <dbReference type="EMBL" id="ULU00438.1"/>
    </source>
</evidence>
<protein>
    <recommendedName>
        <fullName evidence="3">Amidase domain-containing protein</fullName>
    </recommendedName>
</protein>
<feature type="domain" description="Amidase" evidence="3">
    <location>
        <begin position="113"/>
        <end position="600"/>
    </location>
</feature>
<dbReference type="SUPFAM" id="SSF75304">
    <property type="entry name" value="Amidase signature (AS) enzymes"/>
    <property type="match status" value="1"/>
</dbReference>
<organism evidence="4 5">
    <name type="scientific">Caenorhabditis briggsae</name>
    <dbReference type="NCBI Taxonomy" id="6238"/>
    <lineage>
        <taxon>Eukaryota</taxon>
        <taxon>Metazoa</taxon>
        <taxon>Ecdysozoa</taxon>
        <taxon>Nematoda</taxon>
        <taxon>Chromadorea</taxon>
        <taxon>Rhabditida</taxon>
        <taxon>Rhabditina</taxon>
        <taxon>Rhabditomorpha</taxon>
        <taxon>Rhabditoidea</taxon>
        <taxon>Rhabditidae</taxon>
        <taxon>Peloderinae</taxon>
        <taxon>Caenorhabditis</taxon>
    </lineage>
</organism>
<dbReference type="Pfam" id="PF01425">
    <property type="entry name" value="Amidase"/>
    <property type="match status" value="1"/>
</dbReference>
<dbReference type="Proteomes" id="UP000827892">
    <property type="component" value="Chromosome III"/>
</dbReference>
<dbReference type="FunFam" id="3.90.1300.10:FF:000003">
    <property type="entry name" value="Amidase signature enzyme"/>
    <property type="match status" value="1"/>
</dbReference>